<protein>
    <recommendedName>
        <fullName evidence="3">Protein L</fullName>
    </recommendedName>
</protein>
<gene>
    <name evidence="1" type="ORF">ALQ73_04458</name>
</gene>
<reference evidence="1 2" key="1">
    <citation type="submission" date="2018-08" db="EMBL/GenBank/DDBJ databases">
        <title>Recombination of ecologically and evolutionarily significant loci maintains genetic cohesion in the Pseudomonas syringae species complex.</title>
        <authorList>
            <person name="Dillon M."/>
            <person name="Thakur S."/>
            <person name="Almeida R.N.D."/>
            <person name="Weir B.S."/>
            <person name="Guttman D.S."/>
        </authorList>
    </citation>
    <scope>NUCLEOTIDE SEQUENCE [LARGE SCALE GENOMIC DNA]</scope>
    <source>
        <strain evidence="1 2">ICMP 4324</strain>
    </source>
</reference>
<evidence type="ECO:0008006" key="3">
    <source>
        <dbReference type="Google" id="ProtNLM"/>
    </source>
</evidence>
<name>A0A3M3G9M1_PSESG</name>
<evidence type="ECO:0000313" key="2">
    <source>
        <dbReference type="Proteomes" id="UP000276829"/>
    </source>
</evidence>
<dbReference type="AlphaFoldDB" id="A0A3M3G9M1"/>
<comment type="caution">
    <text evidence="1">The sequence shown here is derived from an EMBL/GenBank/DDBJ whole genome shotgun (WGS) entry which is preliminary data.</text>
</comment>
<dbReference type="EMBL" id="RBON01000104">
    <property type="protein sequence ID" value="RMM70961.1"/>
    <property type="molecule type" value="Genomic_DNA"/>
</dbReference>
<accession>A0A3M3G9M1</accession>
<organism evidence="1 2">
    <name type="scientific">Pseudomonas savastanoi pv. glycinea</name>
    <name type="common">Pseudomonas syringae pv. glycinea</name>
    <dbReference type="NCBI Taxonomy" id="318"/>
    <lineage>
        <taxon>Bacteria</taxon>
        <taxon>Pseudomonadati</taxon>
        <taxon>Pseudomonadota</taxon>
        <taxon>Gammaproteobacteria</taxon>
        <taxon>Pseudomonadales</taxon>
        <taxon>Pseudomonadaceae</taxon>
        <taxon>Pseudomonas</taxon>
    </lineage>
</organism>
<dbReference type="Proteomes" id="UP000276829">
    <property type="component" value="Unassembled WGS sequence"/>
</dbReference>
<sequence>MNMAQIIANTAHYIRKIEPTIFDSTDEWKYDYGIGSQVPASGIYRCTGCGDEITSNKGTKFSPQNHHQHEDPKVDVLWQLIVKTQTKA</sequence>
<proteinExistence type="predicted"/>
<evidence type="ECO:0000313" key="1">
    <source>
        <dbReference type="EMBL" id="RMM70961.1"/>
    </source>
</evidence>